<dbReference type="Proteomes" id="UP000189818">
    <property type="component" value="Unassembled WGS sequence"/>
</dbReference>
<dbReference type="STRING" id="439228.SAMN06295920_1264"/>
<sequence>MSICAALAAKTRAKKAERIAENLAQAARENAQLGLPAPWRLNGIWLVPLESGRVKPIGPAPWRRPSK</sequence>
<dbReference type="EMBL" id="FUYM01000026">
    <property type="protein sequence ID" value="SKC14100.1"/>
    <property type="molecule type" value="Genomic_DNA"/>
</dbReference>
<name>A0A1T5H0P8_9SPHN</name>
<organism evidence="1 2">
    <name type="scientific">Rhizorhabdus histidinilytica</name>
    <dbReference type="NCBI Taxonomy" id="439228"/>
    <lineage>
        <taxon>Bacteria</taxon>
        <taxon>Pseudomonadati</taxon>
        <taxon>Pseudomonadota</taxon>
        <taxon>Alphaproteobacteria</taxon>
        <taxon>Sphingomonadales</taxon>
        <taxon>Sphingomonadaceae</taxon>
        <taxon>Rhizorhabdus</taxon>
    </lineage>
</organism>
<evidence type="ECO:0000313" key="1">
    <source>
        <dbReference type="EMBL" id="SKC14100.1"/>
    </source>
</evidence>
<accession>A0A1T5H0P8</accession>
<protein>
    <submittedName>
        <fullName evidence="1">Uncharacterized protein</fullName>
    </submittedName>
</protein>
<proteinExistence type="predicted"/>
<gene>
    <name evidence="1" type="ORF">SAMN06295920_1264</name>
</gene>
<keyword evidence="2" id="KW-1185">Reference proteome</keyword>
<evidence type="ECO:0000313" key="2">
    <source>
        <dbReference type="Proteomes" id="UP000189818"/>
    </source>
</evidence>
<reference evidence="2" key="1">
    <citation type="submission" date="2017-02" db="EMBL/GenBank/DDBJ databases">
        <authorList>
            <person name="Varghese N."/>
            <person name="Submissions S."/>
        </authorList>
    </citation>
    <scope>NUCLEOTIDE SEQUENCE [LARGE SCALE GENOMIC DNA]</scope>
    <source>
        <strain evidence="2">UM2</strain>
    </source>
</reference>
<dbReference type="AlphaFoldDB" id="A0A1T5H0P8"/>